<gene>
    <name evidence="2" type="ORF">AVEN_178799_1</name>
</gene>
<accession>A0A4Y2BE80</accession>
<feature type="region of interest" description="Disordered" evidence="1">
    <location>
        <begin position="66"/>
        <end position="103"/>
    </location>
</feature>
<evidence type="ECO:0000256" key="1">
    <source>
        <dbReference type="SAM" id="MobiDB-lite"/>
    </source>
</evidence>
<evidence type="ECO:0000313" key="2">
    <source>
        <dbReference type="EMBL" id="GBL90348.1"/>
    </source>
</evidence>
<sequence length="103" mass="11494">MTSPLLHPPNPRRAPLGSRPSKSNSPSLAGQIKTNVFFIKWFIGWIPLCDATDQYPLCPGWPAERRNPLSMDEFRPDSSGQQWTNFDLLGPRSGAESSRLSLV</sequence>
<feature type="region of interest" description="Disordered" evidence="1">
    <location>
        <begin position="1"/>
        <end position="28"/>
    </location>
</feature>
<protein>
    <submittedName>
        <fullName evidence="2">Uncharacterized protein</fullName>
    </submittedName>
</protein>
<feature type="compositionally biased region" description="Basic and acidic residues" evidence="1">
    <location>
        <begin position="66"/>
        <end position="76"/>
    </location>
</feature>
<dbReference type="Proteomes" id="UP000499080">
    <property type="component" value="Unassembled WGS sequence"/>
</dbReference>
<dbReference type="AlphaFoldDB" id="A0A4Y2BE80"/>
<proteinExistence type="predicted"/>
<reference evidence="2 3" key="1">
    <citation type="journal article" date="2019" name="Sci. Rep.">
        <title>Orb-weaving spider Araneus ventricosus genome elucidates the spidroin gene catalogue.</title>
        <authorList>
            <person name="Kono N."/>
            <person name="Nakamura H."/>
            <person name="Ohtoshi R."/>
            <person name="Moran D.A.P."/>
            <person name="Shinohara A."/>
            <person name="Yoshida Y."/>
            <person name="Fujiwara M."/>
            <person name="Mori M."/>
            <person name="Tomita M."/>
            <person name="Arakawa K."/>
        </authorList>
    </citation>
    <scope>NUCLEOTIDE SEQUENCE [LARGE SCALE GENOMIC DNA]</scope>
</reference>
<name>A0A4Y2BE80_ARAVE</name>
<dbReference type="EMBL" id="BGPR01000071">
    <property type="protein sequence ID" value="GBL90348.1"/>
    <property type="molecule type" value="Genomic_DNA"/>
</dbReference>
<organism evidence="2 3">
    <name type="scientific">Araneus ventricosus</name>
    <name type="common">Orbweaver spider</name>
    <name type="synonym">Epeira ventricosa</name>
    <dbReference type="NCBI Taxonomy" id="182803"/>
    <lineage>
        <taxon>Eukaryota</taxon>
        <taxon>Metazoa</taxon>
        <taxon>Ecdysozoa</taxon>
        <taxon>Arthropoda</taxon>
        <taxon>Chelicerata</taxon>
        <taxon>Arachnida</taxon>
        <taxon>Araneae</taxon>
        <taxon>Araneomorphae</taxon>
        <taxon>Entelegynae</taxon>
        <taxon>Araneoidea</taxon>
        <taxon>Araneidae</taxon>
        <taxon>Araneus</taxon>
    </lineage>
</organism>
<feature type="compositionally biased region" description="Pro residues" evidence="1">
    <location>
        <begin position="1"/>
        <end position="12"/>
    </location>
</feature>
<keyword evidence="3" id="KW-1185">Reference proteome</keyword>
<comment type="caution">
    <text evidence="2">The sequence shown here is derived from an EMBL/GenBank/DDBJ whole genome shotgun (WGS) entry which is preliminary data.</text>
</comment>
<evidence type="ECO:0000313" key="3">
    <source>
        <dbReference type="Proteomes" id="UP000499080"/>
    </source>
</evidence>